<accession>A0AAE3ZEP7</accession>
<dbReference type="PANTHER" id="PTHR38441:SF1">
    <property type="entry name" value="MEMBRANE PROTEIN"/>
    <property type="match status" value="1"/>
</dbReference>
<evidence type="ECO:0000313" key="3">
    <source>
        <dbReference type="EMBL" id="MDR7302420.1"/>
    </source>
</evidence>
<keyword evidence="2" id="KW-0812">Transmembrane</keyword>
<dbReference type="Proteomes" id="UP001180845">
    <property type="component" value="Unassembled WGS sequence"/>
</dbReference>
<keyword evidence="2" id="KW-0472">Membrane</keyword>
<dbReference type="RefSeq" id="WP_310273942.1">
    <property type="nucleotide sequence ID" value="NZ_JAVDXW010000001.1"/>
</dbReference>
<sequence>MTNATPPPLRARSAERTGNAPASFGGIDKSAARRGTTGPDFVAIRQSEEFVRLRRRVKWFVFPMTALFLAWYLGYVFLAAYAHDFMAEPVFGKVNVGLLLGVLQFVTTVIITTLYVRFAGRRIDPTVDEIRQNVEDAQQ</sequence>
<keyword evidence="2" id="KW-1133">Transmembrane helix</keyword>
<dbReference type="InterPro" id="IPR007436">
    <property type="entry name" value="DUF485"/>
</dbReference>
<feature type="region of interest" description="Disordered" evidence="1">
    <location>
        <begin position="1"/>
        <end position="32"/>
    </location>
</feature>
<dbReference type="EMBL" id="JAVDXW010000001">
    <property type="protein sequence ID" value="MDR7302420.1"/>
    <property type="molecule type" value="Genomic_DNA"/>
</dbReference>
<dbReference type="AlphaFoldDB" id="A0AAE3ZEP7"/>
<comment type="caution">
    <text evidence="3">The sequence shown here is derived from an EMBL/GenBank/DDBJ whole genome shotgun (WGS) entry which is preliminary data.</text>
</comment>
<protein>
    <submittedName>
        <fullName evidence="3">Uncharacterized membrane protein (DUF485 family)</fullName>
    </submittedName>
</protein>
<name>A0AAE3ZEP7_9ACTN</name>
<organism evidence="3 4">
    <name type="scientific">Haloactinomyces albus</name>
    <dbReference type="NCBI Taxonomy" id="1352928"/>
    <lineage>
        <taxon>Bacteria</taxon>
        <taxon>Bacillati</taxon>
        <taxon>Actinomycetota</taxon>
        <taxon>Actinomycetes</taxon>
        <taxon>Actinopolysporales</taxon>
        <taxon>Actinopolysporaceae</taxon>
        <taxon>Haloactinomyces</taxon>
    </lineage>
</organism>
<keyword evidence="4" id="KW-1185">Reference proteome</keyword>
<gene>
    <name evidence="3" type="ORF">JOF55_002601</name>
</gene>
<evidence type="ECO:0000313" key="4">
    <source>
        <dbReference type="Proteomes" id="UP001180845"/>
    </source>
</evidence>
<evidence type="ECO:0000256" key="1">
    <source>
        <dbReference type="SAM" id="MobiDB-lite"/>
    </source>
</evidence>
<reference evidence="3" key="1">
    <citation type="submission" date="2023-07" db="EMBL/GenBank/DDBJ databases">
        <title>Sequencing the genomes of 1000 actinobacteria strains.</title>
        <authorList>
            <person name="Klenk H.-P."/>
        </authorList>
    </citation>
    <scope>NUCLEOTIDE SEQUENCE</scope>
    <source>
        <strain evidence="3">DSM 45977</strain>
    </source>
</reference>
<proteinExistence type="predicted"/>
<feature type="transmembrane region" description="Helical" evidence="2">
    <location>
        <begin position="59"/>
        <end position="82"/>
    </location>
</feature>
<dbReference type="Pfam" id="PF04341">
    <property type="entry name" value="DUF485"/>
    <property type="match status" value="1"/>
</dbReference>
<feature type="transmembrane region" description="Helical" evidence="2">
    <location>
        <begin position="94"/>
        <end position="116"/>
    </location>
</feature>
<dbReference type="PANTHER" id="PTHR38441">
    <property type="entry name" value="INTEGRAL MEMBRANE PROTEIN-RELATED"/>
    <property type="match status" value="1"/>
</dbReference>
<evidence type="ECO:0000256" key="2">
    <source>
        <dbReference type="SAM" id="Phobius"/>
    </source>
</evidence>